<keyword evidence="1" id="KW-1133">Transmembrane helix</keyword>
<feature type="transmembrane region" description="Helical" evidence="1">
    <location>
        <begin position="30"/>
        <end position="52"/>
    </location>
</feature>
<gene>
    <name evidence="2" type="ORF">HAV22_21465</name>
</gene>
<evidence type="ECO:0000313" key="3">
    <source>
        <dbReference type="Proteomes" id="UP000716322"/>
    </source>
</evidence>
<evidence type="ECO:0000313" key="2">
    <source>
        <dbReference type="EMBL" id="NIA56204.1"/>
    </source>
</evidence>
<keyword evidence="1" id="KW-0472">Membrane</keyword>
<feature type="transmembrane region" description="Helical" evidence="1">
    <location>
        <begin position="64"/>
        <end position="89"/>
    </location>
</feature>
<dbReference type="Proteomes" id="UP000716322">
    <property type="component" value="Unassembled WGS sequence"/>
</dbReference>
<proteinExistence type="predicted"/>
<keyword evidence="3" id="KW-1185">Reference proteome</keyword>
<protein>
    <submittedName>
        <fullName evidence="2">Uncharacterized protein</fullName>
    </submittedName>
</protein>
<dbReference type="RefSeq" id="WP_166861793.1">
    <property type="nucleotide sequence ID" value="NZ_JAAQOM010000013.1"/>
</dbReference>
<name>A0ABX0PI11_9BURK</name>
<evidence type="ECO:0000256" key="1">
    <source>
        <dbReference type="SAM" id="Phobius"/>
    </source>
</evidence>
<reference evidence="2 3" key="1">
    <citation type="submission" date="2020-03" db="EMBL/GenBank/DDBJ databases">
        <title>Genome sequence of strain Massilia sp. TW-1.</title>
        <authorList>
            <person name="Chaudhary D.K."/>
        </authorList>
    </citation>
    <scope>NUCLEOTIDE SEQUENCE [LARGE SCALE GENOMIC DNA]</scope>
    <source>
        <strain evidence="2 3">TW-1</strain>
    </source>
</reference>
<dbReference type="EMBL" id="JAAQOM010000013">
    <property type="protein sequence ID" value="NIA56204.1"/>
    <property type="molecule type" value="Genomic_DNA"/>
</dbReference>
<organism evidence="2 3">
    <name type="scientific">Telluria antibiotica</name>
    <dbReference type="NCBI Taxonomy" id="2717319"/>
    <lineage>
        <taxon>Bacteria</taxon>
        <taxon>Pseudomonadati</taxon>
        <taxon>Pseudomonadota</taxon>
        <taxon>Betaproteobacteria</taxon>
        <taxon>Burkholderiales</taxon>
        <taxon>Oxalobacteraceae</taxon>
        <taxon>Telluria group</taxon>
        <taxon>Telluria</taxon>
    </lineage>
</organism>
<keyword evidence="1" id="KW-0812">Transmembrane</keyword>
<sequence>MNKLYTILGIAGQFAALLYVADMEAKATHALVFLALQGGASALLALGSYKQIHAGKSARPSHELVYLFALNMTMPVAGLASLALGQYLAKRFTLTRHDDNITTLDEPCFTLHRGREGYSFRGGEVRARLLNKDTPTNQKMGALASIQETPARVTRDILHSLLTDSCDDIRLLAYGILDGKEKEVTRRILKLEKRLARCGRSEAKEVHHQLTELYWELIYQSLVQGDLLVHSAEQMRTHARLVLEHGDDASIWFLLTRLELAMNNPDAAQLAFDHACRCSCAPERLLPYLAELRYLQRRHLDVRATLLRLAGMGVPSLEPAMRYWLGGATAPDTDTGDLAGVDAILPARGRSEVSTQPDAPAAARAYRQELQ</sequence>
<comment type="caution">
    <text evidence="2">The sequence shown here is derived from an EMBL/GenBank/DDBJ whole genome shotgun (WGS) entry which is preliminary data.</text>
</comment>
<accession>A0ABX0PI11</accession>